<evidence type="ECO:0000256" key="1">
    <source>
        <dbReference type="SAM" id="MobiDB-lite"/>
    </source>
</evidence>
<dbReference type="SMART" id="SM00271">
    <property type="entry name" value="DnaJ"/>
    <property type="match status" value="1"/>
</dbReference>
<dbReference type="InterPro" id="IPR001623">
    <property type="entry name" value="DnaJ_domain"/>
</dbReference>
<dbReference type="STRING" id="13333.W1PNY6"/>
<dbReference type="HOGENOM" id="CLU_588446_0_0_1"/>
<protein>
    <recommendedName>
        <fullName evidence="3">J domain-containing protein</fullName>
    </recommendedName>
</protein>
<dbReference type="eggNOG" id="KOG0716">
    <property type="taxonomic scope" value="Eukaryota"/>
</dbReference>
<accession>W1PNY6</accession>
<dbReference type="SUPFAM" id="SSF46565">
    <property type="entry name" value="Chaperone J-domain"/>
    <property type="match status" value="1"/>
</dbReference>
<dbReference type="PANTHER" id="PTHR45295:SF1">
    <property type="entry name" value="CHAPERONE PROTEIN DNAJ C76, CHLOROPLASTIC"/>
    <property type="match status" value="1"/>
</dbReference>
<feature type="compositionally biased region" description="Polar residues" evidence="1">
    <location>
        <begin position="361"/>
        <end position="371"/>
    </location>
</feature>
<name>W1PNY6_AMBTC</name>
<dbReference type="PANTHER" id="PTHR45295">
    <property type="entry name" value="CHAPERONE PROTEIN DNAJ C76, CHLOROPLASTIC"/>
    <property type="match status" value="1"/>
</dbReference>
<feature type="region of interest" description="Disordered" evidence="1">
    <location>
        <begin position="247"/>
        <end position="378"/>
    </location>
</feature>
<feature type="compositionally biased region" description="Basic and acidic residues" evidence="1">
    <location>
        <begin position="247"/>
        <end position="260"/>
    </location>
</feature>
<evidence type="ECO:0000313" key="5">
    <source>
        <dbReference type="Proteomes" id="UP000017836"/>
    </source>
</evidence>
<dbReference type="AlphaFoldDB" id="W1PNY6"/>
<dbReference type="Gene3D" id="1.10.287.110">
    <property type="entry name" value="DnaJ domain"/>
    <property type="match status" value="1"/>
</dbReference>
<dbReference type="GO" id="GO:0009507">
    <property type="term" value="C:chloroplast"/>
    <property type="evidence" value="ECO:0007669"/>
    <property type="project" value="EnsemblPlants"/>
</dbReference>
<proteinExistence type="predicted"/>
<keyword evidence="5" id="KW-1185">Reference proteome</keyword>
<dbReference type="Pfam" id="PF00226">
    <property type="entry name" value="DnaJ"/>
    <property type="match status" value="1"/>
</dbReference>
<reference evidence="5" key="1">
    <citation type="journal article" date="2013" name="Science">
        <title>The Amborella genome and the evolution of flowering plants.</title>
        <authorList>
            <consortium name="Amborella Genome Project"/>
        </authorList>
    </citation>
    <scope>NUCLEOTIDE SEQUENCE [LARGE SCALE GENOMIC DNA]</scope>
</reference>
<sequence>MAPCSGLLINGPYHPAIKPSKTRNFNPRKSQRNALRSMSCNLSQELDCDLYELLGIDSTSDQSQIKNAYRSLQKRCHPDIAGPAGHDMAIILNQAYSVLSDPCSRLAYDKEQGKMAEVKGYTGKPIYSTWFGSANEQRAVFVDEVKCVGCLKCALAARNTFAIEAVYGRARVVSQWADPEDTIEAAIQACPVDCISVVERSKLAALEFLMSKQPRGNVRMNNDNTVGARVANVFVDAERLQKKFNEKMQKSTEKSHHAGPEESDLQRAATRSAMQTIRSISQWWTKQSPTPTKSDTKNPEKISVAKRIRHPQTKKLEEAAKRRLQNPLPPRQIPANSSQSEYWVPKPALTPTTKNKEEIKTSWNQTNQSKGSSKEKLPTNVYKDRRISVPLEIPVTLGLVAAMTVGLRDEGSHGGLDEHIAGSAALHIVNSYWLRVILAGFTWYFLGLAVIMTTILLIGSWNDHLTGGKE</sequence>
<evidence type="ECO:0000313" key="4">
    <source>
        <dbReference type="EMBL" id="ERN09441.1"/>
    </source>
</evidence>
<gene>
    <name evidence="4" type="ORF">AMTR_s00029p00078660</name>
</gene>
<dbReference type="Gene3D" id="3.30.70.20">
    <property type="match status" value="1"/>
</dbReference>
<evidence type="ECO:0000259" key="3">
    <source>
        <dbReference type="PROSITE" id="PS50076"/>
    </source>
</evidence>
<dbReference type="OMA" id="QWADSEH"/>
<feature type="domain" description="J" evidence="3">
    <location>
        <begin position="49"/>
        <end position="112"/>
    </location>
</feature>
<feature type="transmembrane region" description="Helical" evidence="2">
    <location>
        <begin position="432"/>
        <end position="459"/>
    </location>
</feature>
<dbReference type="PROSITE" id="PS50076">
    <property type="entry name" value="DNAJ_2"/>
    <property type="match status" value="1"/>
</dbReference>
<dbReference type="KEGG" id="atr:18437594"/>
<dbReference type="EMBL" id="KI392980">
    <property type="protein sequence ID" value="ERN09441.1"/>
    <property type="molecule type" value="Genomic_DNA"/>
</dbReference>
<dbReference type="Pfam" id="PF13370">
    <property type="entry name" value="Fer4_13"/>
    <property type="match status" value="1"/>
</dbReference>
<dbReference type="SUPFAM" id="SSF54862">
    <property type="entry name" value="4Fe-4S ferredoxins"/>
    <property type="match status" value="1"/>
</dbReference>
<evidence type="ECO:0000256" key="2">
    <source>
        <dbReference type="SAM" id="Phobius"/>
    </source>
</evidence>
<organism evidence="4 5">
    <name type="scientific">Amborella trichopoda</name>
    <dbReference type="NCBI Taxonomy" id="13333"/>
    <lineage>
        <taxon>Eukaryota</taxon>
        <taxon>Viridiplantae</taxon>
        <taxon>Streptophyta</taxon>
        <taxon>Embryophyta</taxon>
        <taxon>Tracheophyta</taxon>
        <taxon>Spermatophyta</taxon>
        <taxon>Magnoliopsida</taxon>
        <taxon>Amborellales</taxon>
        <taxon>Amborellaceae</taxon>
        <taxon>Amborella</taxon>
    </lineage>
</organism>
<keyword evidence="2" id="KW-0812">Transmembrane</keyword>
<dbReference type="Proteomes" id="UP000017836">
    <property type="component" value="Unassembled WGS sequence"/>
</dbReference>
<feature type="compositionally biased region" description="Basic residues" evidence="1">
    <location>
        <begin position="304"/>
        <end position="313"/>
    </location>
</feature>
<keyword evidence="2" id="KW-1133">Transmembrane helix</keyword>
<dbReference type="OrthoDB" id="376357at2759"/>
<dbReference type="CDD" id="cd06257">
    <property type="entry name" value="DnaJ"/>
    <property type="match status" value="1"/>
</dbReference>
<keyword evidence="2" id="KW-0472">Membrane</keyword>
<dbReference type="Gramene" id="ERN09441">
    <property type="protein sequence ID" value="ERN09441"/>
    <property type="gene ID" value="AMTR_s00029p00078660"/>
</dbReference>
<feature type="compositionally biased region" description="Polar residues" evidence="1">
    <location>
        <begin position="272"/>
        <end position="293"/>
    </location>
</feature>
<dbReference type="InterPro" id="IPR036869">
    <property type="entry name" value="J_dom_sf"/>
</dbReference>